<dbReference type="InterPro" id="IPR013320">
    <property type="entry name" value="ConA-like_dom_sf"/>
</dbReference>
<evidence type="ECO:0000313" key="2">
    <source>
        <dbReference type="EMBL" id="QIS24482.1"/>
    </source>
</evidence>
<dbReference type="Proteomes" id="UP000500953">
    <property type="component" value="Chromosome"/>
</dbReference>
<reference evidence="2 3" key="1">
    <citation type="journal article" date="2019" name="ACS Chem. Biol.">
        <title>Identification and Mobilization of a Cryptic Antibiotic Biosynthesis Gene Locus from a Human-Pathogenic Nocardia Isolate.</title>
        <authorList>
            <person name="Herisse M."/>
            <person name="Ishida K."/>
            <person name="Porter J.L."/>
            <person name="Howden B."/>
            <person name="Hertweck C."/>
            <person name="Stinear T.P."/>
            <person name="Pidot S.J."/>
        </authorList>
    </citation>
    <scope>NUCLEOTIDE SEQUENCE [LARGE SCALE GENOMIC DNA]</scope>
    <source>
        <strain evidence="2 3">AUSMDU00012715</strain>
    </source>
</reference>
<dbReference type="SUPFAM" id="SSF49899">
    <property type="entry name" value="Concanavalin A-like lectins/glucanases"/>
    <property type="match status" value="1"/>
</dbReference>
<evidence type="ECO:0000256" key="1">
    <source>
        <dbReference type="SAM" id="SignalP"/>
    </source>
</evidence>
<dbReference type="EMBL" id="CP046173">
    <property type="protein sequence ID" value="QIS24482.1"/>
    <property type="molecule type" value="Genomic_DNA"/>
</dbReference>
<evidence type="ECO:0008006" key="4">
    <source>
        <dbReference type="Google" id="ProtNLM"/>
    </source>
</evidence>
<dbReference type="AlphaFoldDB" id="A0A6G9ZGB1"/>
<feature type="signal peptide" evidence="1">
    <location>
        <begin position="1"/>
        <end position="17"/>
    </location>
</feature>
<feature type="chain" id="PRO_5026226359" description="Alginate lyase 2 domain-containing protein" evidence="1">
    <location>
        <begin position="18"/>
        <end position="210"/>
    </location>
</feature>
<keyword evidence="1" id="KW-0732">Signal</keyword>
<accession>A0A6G9ZGB1</accession>
<evidence type="ECO:0000313" key="3">
    <source>
        <dbReference type="Proteomes" id="UP000500953"/>
    </source>
</evidence>
<name>A0A6G9ZGB1_9NOCA</name>
<sequence length="210" mass="22420">MASIFCACLLWAVPSAAADPIGPGQWTLDSPQYDVQLCAGGQADGLTFTLPASSGGGLRDACSNGKERAERRFKNYASDGQNYSTGIRQFAGTFTIQSMTGDRISLKQTFNGSSGPYFMLAVDQSRRLYNVEGGAEIAPAGTATDGTPIQVDTIHNTATNDLKVYINGNLAYEDTNAPGGDFYDKFGAYETASGNGPITVTWSNVNFWYQ</sequence>
<organism evidence="2 3">
    <name type="scientific">Nocardia terpenica</name>
    <dbReference type="NCBI Taxonomy" id="455432"/>
    <lineage>
        <taxon>Bacteria</taxon>
        <taxon>Bacillati</taxon>
        <taxon>Actinomycetota</taxon>
        <taxon>Actinomycetes</taxon>
        <taxon>Mycobacteriales</taxon>
        <taxon>Nocardiaceae</taxon>
        <taxon>Nocardia</taxon>
    </lineage>
</organism>
<gene>
    <name evidence="2" type="ORF">F6W96_27600</name>
</gene>
<protein>
    <recommendedName>
        <fullName evidence="4">Alginate lyase 2 domain-containing protein</fullName>
    </recommendedName>
</protein>
<proteinExistence type="predicted"/>